<comment type="caution">
    <text evidence="6">The sequence shown here is derived from an EMBL/GenBank/DDBJ whole genome shotgun (WGS) entry which is preliminary data.</text>
</comment>
<evidence type="ECO:0000256" key="1">
    <source>
        <dbReference type="ARBA" id="ARBA00004613"/>
    </source>
</evidence>
<organism evidence="6 7">
    <name type="scientific">Mesorhabditis spiculigera</name>
    <dbReference type="NCBI Taxonomy" id="96644"/>
    <lineage>
        <taxon>Eukaryota</taxon>
        <taxon>Metazoa</taxon>
        <taxon>Ecdysozoa</taxon>
        <taxon>Nematoda</taxon>
        <taxon>Chromadorea</taxon>
        <taxon>Rhabditida</taxon>
        <taxon>Rhabditina</taxon>
        <taxon>Rhabditomorpha</taxon>
        <taxon>Rhabditoidea</taxon>
        <taxon>Rhabditidae</taxon>
        <taxon>Mesorhabditinae</taxon>
        <taxon>Mesorhabditis</taxon>
    </lineage>
</organism>
<dbReference type="EMBL" id="CATQJA010002654">
    <property type="protein sequence ID" value="CAJ0578501.1"/>
    <property type="molecule type" value="Genomic_DNA"/>
</dbReference>
<dbReference type="GO" id="GO:0009986">
    <property type="term" value="C:cell surface"/>
    <property type="evidence" value="ECO:0007669"/>
    <property type="project" value="InterPro"/>
</dbReference>
<comment type="subcellular location">
    <subcellularLocation>
        <location evidence="1">Secreted</location>
    </subcellularLocation>
</comment>
<feature type="chain" id="PRO_5041425846" description="Transthyretin-like family protein" evidence="5">
    <location>
        <begin position="21"/>
        <end position="141"/>
    </location>
</feature>
<comment type="similarity">
    <text evidence="2">Belongs to the nematode transthyretin-like family.</text>
</comment>
<evidence type="ECO:0000256" key="4">
    <source>
        <dbReference type="ARBA" id="ARBA00022729"/>
    </source>
</evidence>
<evidence type="ECO:0000256" key="2">
    <source>
        <dbReference type="ARBA" id="ARBA00010112"/>
    </source>
</evidence>
<evidence type="ECO:0000256" key="5">
    <source>
        <dbReference type="SAM" id="SignalP"/>
    </source>
</evidence>
<dbReference type="GO" id="GO:0005576">
    <property type="term" value="C:extracellular region"/>
    <property type="evidence" value="ECO:0007669"/>
    <property type="project" value="UniProtKB-SubCell"/>
</dbReference>
<evidence type="ECO:0000313" key="7">
    <source>
        <dbReference type="Proteomes" id="UP001177023"/>
    </source>
</evidence>
<dbReference type="PANTHER" id="PTHR21700">
    <property type="entry name" value="TRANSTHYRETIN-LIKE FAMILY PROTEIN-RELATED"/>
    <property type="match status" value="1"/>
</dbReference>
<keyword evidence="3" id="KW-0964">Secreted</keyword>
<feature type="non-terminal residue" evidence="6">
    <location>
        <position position="1"/>
    </location>
</feature>
<dbReference type="PANTHER" id="PTHR21700:SF117">
    <property type="entry name" value="TRANSTHYRETIN-LIKE PROTEIN 33"/>
    <property type="match status" value="1"/>
</dbReference>
<proteinExistence type="inferred from homology"/>
<dbReference type="InterPro" id="IPR038479">
    <property type="entry name" value="Transthyretin-like_sf"/>
</dbReference>
<evidence type="ECO:0008006" key="8">
    <source>
        <dbReference type="Google" id="ProtNLM"/>
    </source>
</evidence>
<dbReference type="Proteomes" id="UP001177023">
    <property type="component" value="Unassembled WGS sequence"/>
</dbReference>
<gene>
    <name evidence="6" type="ORF">MSPICULIGERA_LOCUS16752</name>
</gene>
<keyword evidence="4 5" id="KW-0732">Signal</keyword>
<name>A0AA36D0Q3_9BILA</name>
<feature type="signal peptide" evidence="5">
    <location>
        <begin position="1"/>
        <end position="20"/>
    </location>
</feature>
<sequence length="141" mass="15535">MVSTASFFCIAIAVFHLGDCAKQTAGVRGVLMCGNVPAQNVKVKLYDDDTGPDLDDMMAEGTTDSLGQFLLHGTASELLTIDPKLNIYHDCEDGKPCQRKVSIHLPKSYVIKDRESPSHYFDIGILNLEGEFEGEERDCIH</sequence>
<evidence type="ECO:0000256" key="3">
    <source>
        <dbReference type="ARBA" id="ARBA00022525"/>
    </source>
</evidence>
<dbReference type="Pfam" id="PF01060">
    <property type="entry name" value="TTR-52"/>
    <property type="match status" value="1"/>
</dbReference>
<keyword evidence="7" id="KW-1185">Reference proteome</keyword>
<reference evidence="6" key="1">
    <citation type="submission" date="2023-06" db="EMBL/GenBank/DDBJ databases">
        <authorList>
            <person name="Delattre M."/>
        </authorList>
    </citation>
    <scope>NUCLEOTIDE SEQUENCE</scope>
    <source>
        <strain evidence="6">AF72</strain>
    </source>
</reference>
<dbReference type="Gene3D" id="2.60.40.3330">
    <property type="match status" value="1"/>
</dbReference>
<dbReference type="InterPro" id="IPR001534">
    <property type="entry name" value="Transthyretin-like"/>
</dbReference>
<protein>
    <recommendedName>
        <fullName evidence="8">Transthyretin-like family protein</fullName>
    </recommendedName>
</protein>
<dbReference type="AlphaFoldDB" id="A0AA36D0Q3"/>
<accession>A0AA36D0Q3</accession>
<evidence type="ECO:0000313" key="6">
    <source>
        <dbReference type="EMBL" id="CAJ0578501.1"/>
    </source>
</evidence>